<dbReference type="InterPro" id="IPR036890">
    <property type="entry name" value="HATPase_C_sf"/>
</dbReference>
<evidence type="ECO:0000256" key="7">
    <source>
        <dbReference type="ARBA" id="ARBA00022840"/>
    </source>
</evidence>
<proteinExistence type="predicted"/>
<evidence type="ECO:0000256" key="6">
    <source>
        <dbReference type="ARBA" id="ARBA00022777"/>
    </source>
</evidence>
<comment type="catalytic activity">
    <reaction evidence="1">
        <text>ATP + protein L-histidine = ADP + protein N-phospho-L-histidine.</text>
        <dbReference type="EC" id="2.7.13.3"/>
    </reaction>
</comment>
<reference evidence="9" key="2">
    <citation type="submission" date="2021-08" db="EMBL/GenBank/DDBJ databases">
        <authorList>
            <person name="Tani A."/>
            <person name="Ola A."/>
            <person name="Ogura Y."/>
            <person name="Katsura K."/>
            <person name="Hayashi T."/>
        </authorList>
    </citation>
    <scope>NUCLEOTIDE SEQUENCE</scope>
    <source>
        <strain evidence="9">NBRC 103626</strain>
    </source>
</reference>
<evidence type="ECO:0000256" key="5">
    <source>
        <dbReference type="ARBA" id="ARBA00022741"/>
    </source>
</evidence>
<gene>
    <name evidence="9" type="ORF">NBEOAGPD_1475</name>
</gene>
<dbReference type="GO" id="GO:0004673">
    <property type="term" value="F:protein histidine kinase activity"/>
    <property type="evidence" value="ECO:0007669"/>
    <property type="project" value="UniProtKB-EC"/>
</dbReference>
<name>A0AA37HMV9_9HYPH</name>
<evidence type="ECO:0000259" key="8">
    <source>
        <dbReference type="SMART" id="SM00911"/>
    </source>
</evidence>
<protein>
    <recommendedName>
        <fullName evidence="2">histidine kinase</fullName>
        <ecNumber evidence="2">2.7.13.3</ecNumber>
    </recommendedName>
</protein>
<evidence type="ECO:0000256" key="1">
    <source>
        <dbReference type="ARBA" id="ARBA00000085"/>
    </source>
</evidence>
<dbReference type="PANTHER" id="PTHR41523:SF8">
    <property type="entry name" value="ETHYLENE RESPONSE SENSOR PROTEIN"/>
    <property type="match status" value="1"/>
</dbReference>
<dbReference type="PANTHER" id="PTHR41523">
    <property type="entry name" value="TWO-COMPONENT SYSTEM SENSOR PROTEIN"/>
    <property type="match status" value="1"/>
</dbReference>
<keyword evidence="5" id="KW-0547">Nucleotide-binding</keyword>
<dbReference type="EMBL" id="BPQM01000029">
    <property type="protein sequence ID" value="GJD78261.1"/>
    <property type="molecule type" value="Genomic_DNA"/>
</dbReference>
<sequence length="218" mass="24310">MAAEAGRNTDDERAALLAELQHRVRNMLWLTRMITRRSAESSESLEDYVAHLDGRLGAMARVQNTVIRDPRAGLDLWSLITDELASVQADDPVRARLVGPTVLLHARAAEPLALALHELTTNALKYGALSTPTGRIAVTWRCAARQGAPILMIDWTETGVRLDPSEDRRRGFGWIVLEEMLTYQLEAEAQLNLSPDGMTCRLVLPLTDRIVRSMEDQD</sequence>
<evidence type="ECO:0000256" key="4">
    <source>
        <dbReference type="ARBA" id="ARBA00022679"/>
    </source>
</evidence>
<comment type="caution">
    <text evidence="9">The sequence shown here is derived from an EMBL/GenBank/DDBJ whole genome shotgun (WGS) entry which is preliminary data.</text>
</comment>
<dbReference type="InterPro" id="IPR011102">
    <property type="entry name" value="Sig_transdc_His_kinase_HWE"/>
</dbReference>
<keyword evidence="3" id="KW-0597">Phosphoprotein</keyword>
<feature type="domain" description="Signal transduction histidine kinase HWE region" evidence="8">
    <location>
        <begin position="19"/>
        <end position="101"/>
    </location>
</feature>
<keyword evidence="10" id="KW-1185">Reference proteome</keyword>
<evidence type="ECO:0000313" key="10">
    <source>
        <dbReference type="Proteomes" id="UP001055108"/>
    </source>
</evidence>
<keyword evidence="6 9" id="KW-0418">Kinase</keyword>
<reference evidence="9" key="1">
    <citation type="journal article" date="2016" name="Front. Microbiol.">
        <title>Genome Sequence of the Piezophilic, Mesophilic Sulfate-Reducing Bacterium Desulfovibrio indicus J2T.</title>
        <authorList>
            <person name="Cao J."/>
            <person name="Maignien L."/>
            <person name="Shao Z."/>
            <person name="Alain K."/>
            <person name="Jebbar M."/>
        </authorList>
    </citation>
    <scope>NUCLEOTIDE SEQUENCE</scope>
    <source>
        <strain evidence="9">NBRC 103626</strain>
    </source>
</reference>
<evidence type="ECO:0000256" key="3">
    <source>
        <dbReference type="ARBA" id="ARBA00022553"/>
    </source>
</evidence>
<accession>A0AA37HMV9</accession>
<keyword evidence="7" id="KW-0067">ATP-binding</keyword>
<evidence type="ECO:0000256" key="2">
    <source>
        <dbReference type="ARBA" id="ARBA00012438"/>
    </source>
</evidence>
<evidence type="ECO:0000313" key="9">
    <source>
        <dbReference type="EMBL" id="GJD78261.1"/>
    </source>
</evidence>
<dbReference type="Pfam" id="PF07536">
    <property type="entry name" value="HWE_HK"/>
    <property type="match status" value="1"/>
</dbReference>
<dbReference type="SUPFAM" id="SSF55874">
    <property type="entry name" value="ATPase domain of HSP90 chaperone/DNA topoisomerase II/histidine kinase"/>
    <property type="match status" value="1"/>
</dbReference>
<dbReference type="RefSeq" id="WP_238301975.1">
    <property type="nucleotide sequence ID" value="NZ_BPQM01000029.1"/>
</dbReference>
<dbReference type="GO" id="GO:0005524">
    <property type="term" value="F:ATP binding"/>
    <property type="evidence" value="ECO:0007669"/>
    <property type="project" value="UniProtKB-KW"/>
</dbReference>
<dbReference type="Proteomes" id="UP001055108">
    <property type="component" value="Unassembled WGS sequence"/>
</dbReference>
<dbReference type="EC" id="2.7.13.3" evidence="2"/>
<organism evidence="9 10">
    <name type="scientific">Methylobacterium gregans</name>
    <dbReference type="NCBI Taxonomy" id="374424"/>
    <lineage>
        <taxon>Bacteria</taxon>
        <taxon>Pseudomonadati</taxon>
        <taxon>Pseudomonadota</taxon>
        <taxon>Alphaproteobacteria</taxon>
        <taxon>Hyphomicrobiales</taxon>
        <taxon>Methylobacteriaceae</taxon>
        <taxon>Methylobacterium</taxon>
    </lineage>
</organism>
<keyword evidence="4" id="KW-0808">Transferase</keyword>
<dbReference type="SMART" id="SM00911">
    <property type="entry name" value="HWE_HK"/>
    <property type="match status" value="1"/>
</dbReference>
<dbReference type="Gene3D" id="3.30.565.10">
    <property type="entry name" value="Histidine kinase-like ATPase, C-terminal domain"/>
    <property type="match status" value="1"/>
</dbReference>
<dbReference type="AlphaFoldDB" id="A0AA37HMV9"/>